<evidence type="ECO:0000313" key="3">
    <source>
        <dbReference type="Proteomes" id="UP001139286"/>
    </source>
</evidence>
<evidence type="ECO:0000256" key="1">
    <source>
        <dbReference type="SAM" id="Phobius"/>
    </source>
</evidence>
<sequence length="168" mass="19143">MNNLFSIYTVHFFTLVLAQVLIFNNINFLGYINPYPYILFIALFPVKNNRIILIFISFLLGLSIDLFLDTGGIHAGASVCIAYARPVILKFAFGTIYEHQTVKFNAVDFGSKLMYFTLLTAIHHVILFSFEVFNISKIILILQKALFSSIFTILISISITIVFSRKTR</sequence>
<keyword evidence="1" id="KW-0472">Membrane</keyword>
<feature type="transmembrane region" description="Helical" evidence="1">
    <location>
        <begin position="74"/>
        <end position="93"/>
    </location>
</feature>
<keyword evidence="3" id="KW-1185">Reference proteome</keyword>
<feature type="transmembrane region" description="Helical" evidence="1">
    <location>
        <begin position="113"/>
        <end position="133"/>
    </location>
</feature>
<reference evidence="2" key="1">
    <citation type="submission" date="2021-10" db="EMBL/GenBank/DDBJ databases">
        <title>Tamlana sargassums sp. nov., and Tamlana laminarinivorans sp. nov., two new bacteria isolated from the brown alga.</title>
        <authorList>
            <person name="Li J."/>
        </authorList>
    </citation>
    <scope>NUCLEOTIDE SEQUENCE</scope>
    <source>
        <strain evidence="2">62-3</strain>
    </source>
</reference>
<accession>A0A9X1I4N9</accession>
<protein>
    <submittedName>
        <fullName evidence="2">Rod shape-determining protein MreD</fullName>
    </submittedName>
</protein>
<evidence type="ECO:0000313" key="2">
    <source>
        <dbReference type="EMBL" id="MCB4807791.1"/>
    </source>
</evidence>
<dbReference type="RefSeq" id="WP_226695220.1">
    <property type="nucleotide sequence ID" value="NZ_JAJAPX010000002.1"/>
</dbReference>
<dbReference type="Proteomes" id="UP001139286">
    <property type="component" value="Unassembled WGS sequence"/>
</dbReference>
<comment type="caution">
    <text evidence="2">The sequence shown here is derived from an EMBL/GenBank/DDBJ whole genome shotgun (WGS) entry which is preliminary data.</text>
</comment>
<dbReference type="EMBL" id="JAJAPX010000002">
    <property type="protein sequence ID" value="MCB4807791.1"/>
    <property type="molecule type" value="Genomic_DNA"/>
</dbReference>
<keyword evidence="1" id="KW-1133">Transmembrane helix</keyword>
<proteinExistence type="predicted"/>
<name>A0A9X1I4N9_9FLAO</name>
<gene>
    <name evidence="2" type="ORF">LG651_05970</name>
</gene>
<feature type="transmembrane region" description="Helical" evidence="1">
    <location>
        <begin position="145"/>
        <end position="163"/>
    </location>
</feature>
<organism evidence="2 3">
    <name type="scientific">Neotamlana sargassicola</name>
    <dbReference type="NCBI Taxonomy" id="2883125"/>
    <lineage>
        <taxon>Bacteria</taxon>
        <taxon>Pseudomonadati</taxon>
        <taxon>Bacteroidota</taxon>
        <taxon>Flavobacteriia</taxon>
        <taxon>Flavobacteriales</taxon>
        <taxon>Flavobacteriaceae</taxon>
        <taxon>Neotamlana</taxon>
    </lineage>
</organism>
<dbReference type="AlphaFoldDB" id="A0A9X1I4N9"/>
<keyword evidence="1" id="KW-0812">Transmembrane</keyword>